<sequence length="500" mass="55373">MDYLLEGIATASKSPAELLLTAVAVITASIAWLFSRPAFPTNAPHFIDGYPLLGSLDFFWKRREFLNTGKTKSPNGQISFYYGPHPIVALSGAEARSSFYMARGLDLNEGFNGLLGQGPDSSDFTRGEDLVTYIARTFRVLMTRDRLNASIPKLTSDVHEALEAVRSPTQTVVIQPFTILSSLVYRLTHRIVGSNDIADDPKRLEASRAAYHGFEFGSAVEIMFPSLPTPSKIRRTRASAKLQAILVDEVRDRRRTGRRGDDAMQVLIDRDDPEVAISSFIIGGLLAGVINAGVTAAWTLSHLATDAEWYERVLEEVDVTVEKFRKTKEENASEILTRLSLEDWESGFTHLDLCLRETIRLHVSGSAMRKNTGGKEVPIGKTGNVIPGNAFAVYNLDDVHFDGNIYADPQKWDPSRYHPDRAEDKKVEHAFLGWGSGLHPCLGTRFAKLEMIIAIVMLLAYYNISVDGEGGDGQALPEVKSKAPTRKLQINLNLTCTPRF</sequence>
<dbReference type="EMBL" id="CM047948">
    <property type="protein sequence ID" value="KAI9896759.1"/>
    <property type="molecule type" value="Genomic_DNA"/>
</dbReference>
<name>A0ACC0UTC0_9HYPO</name>
<comment type="caution">
    <text evidence="1">The sequence shown here is derived from an EMBL/GenBank/DDBJ whole genome shotgun (WGS) entry which is preliminary data.</text>
</comment>
<protein>
    <submittedName>
        <fullName evidence="1">Uncharacterized protein</fullName>
    </submittedName>
</protein>
<evidence type="ECO:0000313" key="1">
    <source>
        <dbReference type="EMBL" id="KAI9896759.1"/>
    </source>
</evidence>
<dbReference type="Proteomes" id="UP001163324">
    <property type="component" value="Chromosome 9"/>
</dbReference>
<organism evidence="1 2">
    <name type="scientific">Trichothecium roseum</name>
    <dbReference type="NCBI Taxonomy" id="47278"/>
    <lineage>
        <taxon>Eukaryota</taxon>
        <taxon>Fungi</taxon>
        <taxon>Dikarya</taxon>
        <taxon>Ascomycota</taxon>
        <taxon>Pezizomycotina</taxon>
        <taxon>Sordariomycetes</taxon>
        <taxon>Hypocreomycetidae</taxon>
        <taxon>Hypocreales</taxon>
        <taxon>Hypocreales incertae sedis</taxon>
        <taxon>Trichothecium</taxon>
    </lineage>
</organism>
<accession>A0ACC0UTC0</accession>
<gene>
    <name evidence="1" type="ORF">N3K66_008931</name>
</gene>
<keyword evidence="2" id="KW-1185">Reference proteome</keyword>
<evidence type="ECO:0000313" key="2">
    <source>
        <dbReference type="Proteomes" id="UP001163324"/>
    </source>
</evidence>
<proteinExistence type="predicted"/>
<reference evidence="1" key="1">
    <citation type="submission" date="2022-10" db="EMBL/GenBank/DDBJ databases">
        <title>Complete Genome of Trichothecium roseum strain YXFP-22015, a Plant Pathogen Isolated from Citrus.</title>
        <authorList>
            <person name="Wang Y."/>
            <person name="Zhu L."/>
        </authorList>
    </citation>
    <scope>NUCLEOTIDE SEQUENCE</scope>
    <source>
        <strain evidence="1">YXFP-22015</strain>
    </source>
</reference>